<accession>A0A5C6NV78</accession>
<evidence type="ECO:0000313" key="3">
    <source>
        <dbReference type="Proteomes" id="UP000324091"/>
    </source>
</evidence>
<organism evidence="2 3">
    <name type="scientific">Takifugu flavidus</name>
    <name type="common">sansaifugu</name>
    <dbReference type="NCBI Taxonomy" id="433684"/>
    <lineage>
        <taxon>Eukaryota</taxon>
        <taxon>Metazoa</taxon>
        <taxon>Chordata</taxon>
        <taxon>Craniata</taxon>
        <taxon>Vertebrata</taxon>
        <taxon>Euteleostomi</taxon>
        <taxon>Actinopterygii</taxon>
        <taxon>Neopterygii</taxon>
        <taxon>Teleostei</taxon>
        <taxon>Neoteleostei</taxon>
        <taxon>Acanthomorphata</taxon>
        <taxon>Eupercaria</taxon>
        <taxon>Tetraodontiformes</taxon>
        <taxon>Tetradontoidea</taxon>
        <taxon>Tetraodontidae</taxon>
        <taxon>Takifugu</taxon>
    </lineage>
</organism>
<keyword evidence="2" id="KW-0282">Flagellum</keyword>
<sequence length="106" mass="12736">MSSLQRLQEERQLLTQRREFFKQLLKEMSEKYEALKRKLQENETHAQLSNLERKWQHLEQNNFVMKESSVISSKTQESDYSSVTTTVYQQVSDYNKLLIQLLHKNA</sequence>
<dbReference type="GO" id="GO:0035735">
    <property type="term" value="P:intraciliary transport involved in cilium assembly"/>
    <property type="evidence" value="ECO:0007669"/>
    <property type="project" value="TreeGrafter"/>
</dbReference>
<dbReference type="EMBL" id="RHFK02000009">
    <property type="protein sequence ID" value="TWW70549.1"/>
    <property type="molecule type" value="Genomic_DNA"/>
</dbReference>
<comment type="caution">
    <text evidence="2">The sequence shown here is derived from an EMBL/GenBank/DDBJ whole genome shotgun (WGS) entry which is preliminary data.</text>
</comment>
<proteinExistence type="predicted"/>
<keyword evidence="3" id="KW-1185">Reference proteome</keyword>
<gene>
    <name evidence="2" type="ORF">D4764_17G0000310</name>
</gene>
<feature type="coiled-coil region" evidence="1">
    <location>
        <begin position="4"/>
        <end position="45"/>
    </location>
</feature>
<dbReference type="Proteomes" id="UP000324091">
    <property type="component" value="Chromosome 17"/>
</dbReference>
<keyword evidence="2" id="KW-0966">Cell projection</keyword>
<keyword evidence="2" id="KW-0969">Cilium</keyword>
<dbReference type="InterPro" id="IPR029602">
    <property type="entry name" value="IFT74"/>
</dbReference>
<dbReference type="GO" id="GO:0048487">
    <property type="term" value="F:beta-tubulin binding"/>
    <property type="evidence" value="ECO:0007669"/>
    <property type="project" value="InterPro"/>
</dbReference>
<dbReference type="AlphaFoldDB" id="A0A5C6NV78"/>
<evidence type="ECO:0000256" key="1">
    <source>
        <dbReference type="SAM" id="Coils"/>
    </source>
</evidence>
<keyword evidence="1" id="KW-0175">Coiled coil</keyword>
<evidence type="ECO:0000313" key="2">
    <source>
        <dbReference type="EMBL" id="TWW70549.1"/>
    </source>
</evidence>
<dbReference type="PANTHER" id="PTHR31432:SF0">
    <property type="entry name" value="INTRAFLAGELLAR TRANSPORT PROTEIN 74 HOMOLOG"/>
    <property type="match status" value="1"/>
</dbReference>
<dbReference type="PANTHER" id="PTHR31432">
    <property type="entry name" value="INTRAFLAGELLAR TRANSPORT PROTEIN 74 HOMOLOG"/>
    <property type="match status" value="1"/>
</dbReference>
<dbReference type="GO" id="GO:0005929">
    <property type="term" value="C:cilium"/>
    <property type="evidence" value="ECO:0007669"/>
    <property type="project" value="TreeGrafter"/>
</dbReference>
<dbReference type="GO" id="GO:0030992">
    <property type="term" value="C:intraciliary transport particle B"/>
    <property type="evidence" value="ECO:0007669"/>
    <property type="project" value="InterPro"/>
</dbReference>
<name>A0A5C6NV78_9TELE</name>
<protein>
    <submittedName>
        <fullName evidence="2">Intraflagellar transport protein 74-like protein</fullName>
    </submittedName>
</protein>
<reference evidence="2 3" key="1">
    <citation type="submission" date="2019-04" db="EMBL/GenBank/DDBJ databases">
        <title>Chromosome genome assembly for Takifugu flavidus.</title>
        <authorList>
            <person name="Xiao S."/>
        </authorList>
    </citation>
    <scope>NUCLEOTIDE SEQUENCE [LARGE SCALE GENOMIC DNA]</scope>
    <source>
        <strain evidence="2">HTHZ2018</strain>
        <tissue evidence="2">Muscle</tissue>
    </source>
</reference>